<dbReference type="EMBL" id="JAJJMB010001069">
    <property type="protein sequence ID" value="KAI3959333.1"/>
    <property type="molecule type" value="Genomic_DNA"/>
</dbReference>
<dbReference type="PANTHER" id="PTHR32444">
    <property type="entry name" value="BULB-TYPE LECTIN DOMAIN-CONTAINING PROTEIN"/>
    <property type="match status" value="1"/>
</dbReference>
<keyword evidence="8" id="KW-1185">Reference proteome</keyword>
<gene>
    <name evidence="7" type="ORF">MKW98_018923</name>
</gene>
<dbReference type="InterPro" id="IPR003609">
    <property type="entry name" value="Pan_app"/>
</dbReference>
<dbReference type="Pfam" id="PF01453">
    <property type="entry name" value="B_lectin"/>
    <property type="match status" value="1"/>
</dbReference>
<accession>A0AAD4TIM5</accession>
<evidence type="ECO:0000313" key="8">
    <source>
        <dbReference type="Proteomes" id="UP001202328"/>
    </source>
</evidence>
<protein>
    <submittedName>
        <fullName evidence="7">Uncharacterized protein</fullName>
    </submittedName>
</protein>
<feature type="transmembrane region" description="Helical" evidence="3">
    <location>
        <begin position="453"/>
        <end position="478"/>
    </location>
</feature>
<dbReference type="Gene3D" id="2.90.10.10">
    <property type="entry name" value="Bulb-type lectin domain"/>
    <property type="match status" value="1"/>
</dbReference>
<feature type="chain" id="PRO_5042006430" evidence="4">
    <location>
        <begin position="32"/>
        <end position="558"/>
    </location>
</feature>
<dbReference type="PANTHER" id="PTHR32444:SF247">
    <property type="entry name" value="OS01G0958200 PROTEIN"/>
    <property type="match status" value="1"/>
</dbReference>
<dbReference type="InterPro" id="IPR000858">
    <property type="entry name" value="S_locus_glycoprot_dom"/>
</dbReference>
<evidence type="ECO:0000256" key="4">
    <source>
        <dbReference type="SAM" id="SignalP"/>
    </source>
</evidence>
<evidence type="ECO:0000256" key="1">
    <source>
        <dbReference type="ARBA" id="ARBA00022729"/>
    </source>
</evidence>
<keyword evidence="2" id="KW-1015">Disulfide bond</keyword>
<name>A0AAD4TIM5_9MAGN</name>
<dbReference type="PROSITE" id="PS50948">
    <property type="entry name" value="PAN"/>
    <property type="match status" value="1"/>
</dbReference>
<proteinExistence type="predicted"/>
<sequence>MDKIRNNSGLFLLCVLVFGFLICSKLHLTTAADTISFDDSLTGDQTIISRGKKFELGFFKPGNTSQNYYIGIWYKFSVQTVVWIANRNAPITDPFSSKLTFLYGNLVLLNNLSRTPVWSTNSASNTLHKAEVVLGDDGNLVLRDKSSPSVVIWQSFDYPTDTFLPGGKIGFSKRTNQTQQLTSWRSREDPATGFYSNELGPNRTNQLVIYWNKSEEIWKTGEWNETSKTFLLLPEMRLNPFFYFSLISNVNESFFTYTMYNKSTFFRLVMDISGQIKEYTWSESKWKMMWVQPKRLCDVYSICGSFGNCNQDTWKCECLPGFIPRSPADWSLQDSTGGCVRKTPLQCGGKVGFLPISTLKLPDKSLVPQIYGAEDCKSSCEGSCSCVGYALVNNGCRFWRDDIINFNQFNTSTGVPATFYLSLAASEIRGIEPISSSPVATSTASQAEKRKAIVWKIVIPVSALLAFIMGVLGYIYLFKRKKANRRGRLKGLQGVLTDLLKSKTTYNDTPNSKLFDDGKTEGETHELQIFNFACLANSTNNFCLKNKLGEGGFGPVYK</sequence>
<dbReference type="CDD" id="cd00028">
    <property type="entry name" value="B_lectin"/>
    <property type="match status" value="1"/>
</dbReference>
<dbReference type="GO" id="GO:0048544">
    <property type="term" value="P:recognition of pollen"/>
    <property type="evidence" value="ECO:0007669"/>
    <property type="project" value="InterPro"/>
</dbReference>
<organism evidence="7 8">
    <name type="scientific">Papaver atlanticum</name>
    <dbReference type="NCBI Taxonomy" id="357466"/>
    <lineage>
        <taxon>Eukaryota</taxon>
        <taxon>Viridiplantae</taxon>
        <taxon>Streptophyta</taxon>
        <taxon>Embryophyta</taxon>
        <taxon>Tracheophyta</taxon>
        <taxon>Spermatophyta</taxon>
        <taxon>Magnoliopsida</taxon>
        <taxon>Ranunculales</taxon>
        <taxon>Papaveraceae</taxon>
        <taxon>Papaveroideae</taxon>
        <taxon>Papaver</taxon>
    </lineage>
</organism>
<dbReference type="InterPro" id="IPR036426">
    <property type="entry name" value="Bulb-type_lectin_dom_sf"/>
</dbReference>
<feature type="signal peptide" evidence="4">
    <location>
        <begin position="1"/>
        <end position="31"/>
    </location>
</feature>
<dbReference type="InterPro" id="IPR001480">
    <property type="entry name" value="Bulb-type_lectin_dom"/>
</dbReference>
<dbReference type="FunFam" id="2.90.10.10:FF:000002">
    <property type="entry name" value="Serine/threonine-protein kinase"/>
    <property type="match status" value="1"/>
</dbReference>
<dbReference type="Pfam" id="PF00954">
    <property type="entry name" value="S_locus_glycop"/>
    <property type="match status" value="1"/>
</dbReference>
<keyword evidence="3" id="KW-1133">Transmembrane helix</keyword>
<keyword evidence="1 4" id="KW-0732">Signal</keyword>
<evidence type="ECO:0000313" key="7">
    <source>
        <dbReference type="EMBL" id="KAI3959333.1"/>
    </source>
</evidence>
<evidence type="ECO:0000256" key="2">
    <source>
        <dbReference type="ARBA" id="ARBA00023157"/>
    </source>
</evidence>
<keyword evidence="3" id="KW-0812">Transmembrane</keyword>
<dbReference type="CDD" id="cd01098">
    <property type="entry name" value="PAN_AP_plant"/>
    <property type="match status" value="1"/>
</dbReference>
<dbReference type="PROSITE" id="PS50927">
    <property type="entry name" value="BULB_LECTIN"/>
    <property type="match status" value="1"/>
</dbReference>
<evidence type="ECO:0000256" key="3">
    <source>
        <dbReference type="SAM" id="Phobius"/>
    </source>
</evidence>
<dbReference type="Proteomes" id="UP001202328">
    <property type="component" value="Unassembled WGS sequence"/>
</dbReference>
<dbReference type="SMART" id="SM00108">
    <property type="entry name" value="B_lectin"/>
    <property type="match status" value="1"/>
</dbReference>
<reference evidence="7" key="1">
    <citation type="submission" date="2022-04" db="EMBL/GenBank/DDBJ databases">
        <title>A functionally conserved STORR gene fusion in Papaver species that diverged 16.8 million years ago.</title>
        <authorList>
            <person name="Catania T."/>
        </authorList>
    </citation>
    <scope>NUCLEOTIDE SEQUENCE</scope>
    <source>
        <strain evidence="7">S-188037</strain>
    </source>
</reference>
<dbReference type="Gene3D" id="3.30.200.20">
    <property type="entry name" value="Phosphorylase Kinase, domain 1"/>
    <property type="match status" value="1"/>
</dbReference>
<dbReference type="AlphaFoldDB" id="A0AAD4TIM5"/>
<feature type="domain" description="Bulb-type lectin" evidence="5">
    <location>
        <begin position="32"/>
        <end position="155"/>
    </location>
</feature>
<feature type="domain" description="Apple" evidence="6">
    <location>
        <begin position="347"/>
        <end position="424"/>
    </location>
</feature>
<comment type="caution">
    <text evidence="7">The sequence shown here is derived from an EMBL/GenBank/DDBJ whole genome shotgun (WGS) entry which is preliminary data.</text>
</comment>
<dbReference type="Pfam" id="PF08276">
    <property type="entry name" value="PAN_2"/>
    <property type="match status" value="1"/>
</dbReference>
<evidence type="ECO:0000259" key="5">
    <source>
        <dbReference type="PROSITE" id="PS50927"/>
    </source>
</evidence>
<keyword evidence="3" id="KW-0472">Membrane</keyword>
<dbReference type="SUPFAM" id="SSF51110">
    <property type="entry name" value="alpha-D-mannose-specific plant lectins"/>
    <property type="match status" value="1"/>
</dbReference>
<feature type="non-terminal residue" evidence="7">
    <location>
        <position position="1"/>
    </location>
</feature>
<evidence type="ECO:0000259" key="6">
    <source>
        <dbReference type="PROSITE" id="PS50948"/>
    </source>
</evidence>